<dbReference type="GO" id="GO:0030131">
    <property type="term" value="C:clathrin adaptor complex"/>
    <property type="evidence" value="ECO:0007669"/>
    <property type="project" value="InterPro"/>
</dbReference>
<dbReference type="FunFam" id="3.30.310.10:FF:000014">
    <property type="entry name" value="Beta-adaptin-like protein"/>
    <property type="match status" value="1"/>
</dbReference>
<gene>
    <name evidence="2" type="ORF">OSB04_019423</name>
</gene>
<reference evidence="2" key="1">
    <citation type="submission" date="2023-03" db="EMBL/GenBank/DDBJ databases">
        <title>Chromosome-scale reference genome and RAD-based genetic map of yellow starthistle (Centaurea solstitialis) reveal putative structural variation and QTLs associated with invader traits.</title>
        <authorList>
            <person name="Reatini B."/>
            <person name="Cang F.A."/>
            <person name="Jiang Q."/>
            <person name="Mckibben M.T.W."/>
            <person name="Barker M.S."/>
            <person name="Rieseberg L.H."/>
            <person name="Dlugosch K.M."/>
        </authorList>
    </citation>
    <scope>NUCLEOTIDE SEQUENCE</scope>
    <source>
        <strain evidence="2">CAN-66</strain>
        <tissue evidence="2">Leaf</tissue>
    </source>
</reference>
<dbReference type="InterPro" id="IPR012295">
    <property type="entry name" value="TBP_dom_sf"/>
</dbReference>
<dbReference type="Pfam" id="PF09066">
    <property type="entry name" value="B2-adapt-app_C"/>
    <property type="match status" value="1"/>
</dbReference>
<name>A0AA38T2K0_9ASTR</name>
<comment type="caution">
    <text evidence="2">The sequence shown here is derived from an EMBL/GenBank/DDBJ whole genome shotgun (WGS) entry which is preliminary data.</text>
</comment>
<protein>
    <recommendedName>
        <fullName evidence="1">Beta-adaptin appendage C-terminal subdomain domain-containing protein</fullName>
    </recommendedName>
</protein>
<dbReference type="InterPro" id="IPR015151">
    <property type="entry name" value="B-adaptin_app_sub_C"/>
</dbReference>
<dbReference type="AlphaFoldDB" id="A0AA38T2K0"/>
<evidence type="ECO:0000259" key="1">
    <source>
        <dbReference type="SMART" id="SM01020"/>
    </source>
</evidence>
<evidence type="ECO:0000313" key="3">
    <source>
        <dbReference type="Proteomes" id="UP001172457"/>
    </source>
</evidence>
<proteinExistence type="predicted"/>
<dbReference type="Proteomes" id="UP001172457">
    <property type="component" value="Chromosome 5"/>
</dbReference>
<dbReference type="GO" id="GO:0016192">
    <property type="term" value="P:vesicle-mediated transport"/>
    <property type="evidence" value="ECO:0007669"/>
    <property type="project" value="InterPro"/>
</dbReference>
<organism evidence="2 3">
    <name type="scientific">Centaurea solstitialis</name>
    <name type="common">yellow star-thistle</name>
    <dbReference type="NCBI Taxonomy" id="347529"/>
    <lineage>
        <taxon>Eukaryota</taxon>
        <taxon>Viridiplantae</taxon>
        <taxon>Streptophyta</taxon>
        <taxon>Embryophyta</taxon>
        <taxon>Tracheophyta</taxon>
        <taxon>Spermatophyta</taxon>
        <taxon>Magnoliopsida</taxon>
        <taxon>eudicotyledons</taxon>
        <taxon>Gunneridae</taxon>
        <taxon>Pentapetalae</taxon>
        <taxon>asterids</taxon>
        <taxon>campanulids</taxon>
        <taxon>Asterales</taxon>
        <taxon>Asteraceae</taxon>
        <taxon>Carduoideae</taxon>
        <taxon>Cardueae</taxon>
        <taxon>Centaureinae</taxon>
        <taxon>Centaurea</taxon>
    </lineage>
</organism>
<keyword evidence="3" id="KW-1185">Reference proteome</keyword>
<dbReference type="Gene3D" id="3.30.310.10">
    <property type="entry name" value="TATA-Binding Protein"/>
    <property type="match status" value="1"/>
</dbReference>
<accession>A0AA38T2K0</accession>
<dbReference type="SMART" id="SM01020">
    <property type="entry name" value="B2-adapt-app_C"/>
    <property type="match status" value="1"/>
</dbReference>
<dbReference type="EMBL" id="JARYMX010000005">
    <property type="protein sequence ID" value="KAJ9546880.1"/>
    <property type="molecule type" value="Genomic_DNA"/>
</dbReference>
<dbReference type="GO" id="GO:0006886">
    <property type="term" value="P:intracellular protein transport"/>
    <property type="evidence" value="ECO:0007669"/>
    <property type="project" value="InterPro"/>
</dbReference>
<feature type="domain" description="Beta-adaptin appendage C-terminal subdomain" evidence="1">
    <location>
        <begin position="6"/>
        <end position="104"/>
    </location>
</feature>
<sequence length="109" mass="11737">MHSVVLVVITILQEGSISPQGVAAMTSPQALLRHMQSHYIHCIASGGQAPNFKFFFFAQKADEPATFLVECIINSSTCKAQIKIKADDGSASQPFSDLFQSALSKFGMA</sequence>
<evidence type="ECO:0000313" key="2">
    <source>
        <dbReference type="EMBL" id="KAJ9546880.1"/>
    </source>
</evidence>